<dbReference type="GO" id="GO:0016491">
    <property type="term" value="F:oxidoreductase activity"/>
    <property type="evidence" value="ECO:0007669"/>
    <property type="project" value="UniProtKB-KW"/>
</dbReference>
<dbReference type="InterPro" id="IPR036291">
    <property type="entry name" value="NAD(P)-bd_dom_sf"/>
</dbReference>
<dbReference type="PANTHER" id="PTHR47706">
    <property type="entry name" value="NMRA-LIKE FAMILY PROTEIN"/>
    <property type="match status" value="1"/>
</dbReference>
<protein>
    <recommendedName>
        <fullName evidence="3">NmrA-like domain-containing protein</fullName>
    </recommendedName>
</protein>
<dbReference type="PANTHER" id="PTHR47706:SF1">
    <property type="entry name" value="CIPA-LIKE, PUTATIVE (AFU_ORTHOLOGUE AFUA_1G12460)-RELATED"/>
    <property type="match status" value="1"/>
</dbReference>
<accession>A0AAE0M2M9</accession>
<dbReference type="Gene3D" id="3.90.25.10">
    <property type="entry name" value="UDP-galactose 4-epimerase, domain 1"/>
    <property type="match status" value="1"/>
</dbReference>
<feature type="domain" description="NmrA-like" evidence="3">
    <location>
        <begin position="5"/>
        <end position="223"/>
    </location>
</feature>
<keyword evidence="2" id="KW-0560">Oxidoreductase</keyword>
<evidence type="ECO:0000256" key="1">
    <source>
        <dbReference type="ARBA" id="ARBA00022857"/>
    </source>
</evidence>
<dbReference type="SUPFAM" id="SSF51735">
    <property type="entry name" value="NAD(P)-binding Rossmann-fold domains"/>
    <property type="match status" value="1"/>
</dbReference>
<evidence type="ECO:0000256" key="2">
    <source>
        <dbReference type="ARBA" id="ARBA00023002"/>
    </source>
</evidence>
<reference evidence="4" key="1">
    <citation type="journal article" date="2023" name="Mol. Phylogenet. Evol.">
        <title>Genome-scale phylogeny and comparative genomics of the fungal order Sordariales.</title>
        <authorList>
            <person name="Hensen N."/>
            <person name="Bonometti L."/>
            <person name="Westerberg I."/>
            <person name="Brannstrom I.O."/>
            <person name="Guillou S."/>
            <person name="Cros-Aarteil S."/>
            <person name="Calhoun S."/>
            <person name="Haridas S."/>
            <person name="Kuo A."/>
            <person name="Mondo S."/>
            <person name="Pangilinan J."/>
            <person name="Riley R."/>
            <person name="LaButti K."/>
            <person name="Andreopoulos B."/>
            <person name="Lipzen A."/>
            <person name="Chen C."/>
            <person name="Yan M."/>
            <person name="Daum C."/>
            <person name="Ng V."/>
            <person name="Clum A."/>
            <person name="Steindorff A."/>
            <person name="Ohm R.A."/>
            <person name="Martin F."/>
            <person name="Silar P."/>
            <person name="Natvig D.O."/>
            <person name="Lalanne C."/>
            <person name="Gautier V."/>
            <person name="Ament-Velasquez S.L."/>
            <person name="Kruys A."/>
            <person name="Hutchinson M.I."/>
            <person name="Powell A.J."/>
            <person name="Barry K."/>
            <person name="Miller A.N."/>
            <person name="Grigoriev I.V."/>
            <person name="Debuchy R."/>
            <person name="Gladieux P."/>
            <person name="Hiltunen Thoren M."/>
            <person name="Johannesson H."/>
        </authorList>
    </citation>
    <scope>NUCLEOTIDE SEQUENCE</scope>
    <source>
        <strain evidence="4">CBS 118394</strain>
    </source>
</reference>
<dbReference type="Proteomes" id="UP001283341">
    <property type="component" value="Unassembled WGS sequence"/>
</dbReference>
<dbReference type="Gene3D" id="3.40.50.720">
    <property type="entry name" value="NAD(P)-binding Rossmann-like Domain"/>
    <property type="match status" value="1"/>
</dbReference>
<evidence type="ECO:0000313" key="5">
    <source>
        <dbReference type="Proteomes" id="UP001283341"/>
    </source>
</evidence>
<keyword evidence="1" id="KW-0521">NADP</keyword>
<proteinExistence type="predicted"/>
<reference evidence="4" key="2">
    <citation type="submission" date="2023-06" db="EMBL/GenBank/DDBJ databases">
        <authorList>
            <consortium name="Lawrence Berkeley National Laboratory"/>
            <person name="Haridas S."/>
            <person name="Hensen N."/>
            <person name="Bonometti L."/>
            <person name="Westerberg I."/>
            <person name="Brannstrom I.O."/>
            <person name="Guillou S."/>
            <person name="Cros-Aarteil S."/>
            <person name="Calhoun S."/>
            <person name="Kuo A."/>
            <person name="Mondo S."/>
            <person name="Pangilinan J."/>
            <person name="Riley R."/>
            <person name="Labutti K."/>
            <person name="Andreopoulos B."/>
            <person name="Lipzen A."/>
            <person name="Chen C."/>
            <person name="Yanf M."/>
            <person name="Daum C."/>
            <person name="Ng V."/>
            <person name="Clum A."/>
            <person name="Steindorff A."/>
            <person name="Ohm R."/>
            <person name="Martin F."/>
            <person name="Silar P."/>
            <person name="Natvig D."/>
            <person name="Lalanne C."/>
            <person name="Gautier V."/>
            <person name="Ament-Velasquez S.L."/>
            <person name="Kruys A."/>
            <person name="Hutchinson M.I."/>
            <person name="Powell A.J."/>
            <person name="Barry K."/>
            <person name="Miller A.N."/>
            <person name="Grigoriev I.V."/>
            <person name="Debuchy R."/>
            <person name="Gladieux P."/>
            <person name="Thoren M.H."/>
            <person name="Johannesson H."/>
        </authorList>
    </citation>
    <scope>NUCLEOTIDE SEQUENCE</scope>
    <source>
        <strain evidence="4">CBS 118394</strain>
    </source>
</reference>
<dbReference type="Pfam" id="PF05368">
    <property type="entry name" value="NmrA"/>
    <property type="match status" value="1"/>
</dbReference>
<keyword evidence="5" id="KW-1185">Reference proteome</keyword>
<dbReference type="InterPro" id="IPR008030">
    <property type="entry name" value="NmrA-like"/>
</dbReference>
<dbReference type="InterPro" id="IPR051609">
    <property type="entry name" value="NmrA/Isoflavone_reductase-like"/>
</dbReference>
<gene>
    <name evidence="4" type="ORF">B0H66DRAFT_520060</name>
</gene>
<name>A0AAE0M2M9_9PEZI</name>
<dbReference type="EMBL" id="JAUEDM010000005">
    <property type="protein sequence ID" value="KAK3316907.1"/>
    <property type="molecule type" value="Genomic_DNA"/>
</dbReference>
<evidence type="ECO:0000259" key="3">
    <source>
        <dbReference type="Pfam" id="PF05368"/>
    </source>
</evidence>
<dbReference type="AlphaFoldDB" id="A0AAE0M2M9"/>
<sequence>MTTIKNVAVAGAAGTIGRPIVTHLLASNLFTKITVLTRDASRPLPFPPGSIIIKQVDYSSLSSLESALRGCDAAVSALSFDAISNQTLLVKAAANVGTVKRFIPSEYGNDTLNPLLATIPIYQPKIAIRSLCEQLAVSHPSFSWTTIQNASFLAADWTLDFIVDVKNRRADIKDGGDVLFCATTYEDVAQAVVGVLMNLEETANRPVRTSSVETTQNDIVSIAKDTLVELEGVGKGKDWTVTYSRTEELEAQARKRWAEGDRSEEVVAMFINRAFIGEGWGGYFPVRDNGLLGIKGIGREGLKRIVKERLGME</sequence>
<comment type="caution">
    <text evidence="4">The sequence shown here is derived from an EMBL/GenBank/DDBJ whole genome shotgun (WGS) entry which is preliminary data.</text>
</comment>
<evidence type="ECO:0000313" key="4">
    <source>
        <dbReference type="EMBL" id="KAK3316907.1"/>
    </source>
</evidence>
<organism evidence="4 5">
    <name type="scientific">Apodospora peruviana</name>
    <dbReference type="NCBI Taxonomy" id="516989"/>
    <lineage>
        <taxon>Eukaryota</taxon>
        <taxon>Fungi</taxon>
        <taxon>Dikarya</taxon>
        <taxon>Ascomycota</taxon>
        <taxon>Pezizomycotina</taxon>
        <taxon>Sordariomycetes</taxon>
        <taxon>Sordariomycetidae</taxon>
        <taxon>Sordariales</taxon>
        <taxon>Lasiosphaeriaceae</taxon>
        <taxon>Apodospora</taxon>
    </lineage>
</organism>